<dbReference type="InterPro" id="IPR047057">
    <property type="entry name" value="MerR_fam"/>
</dbReference>
<dbReference type="RefSeq" id="WP_024838448.1">
    <property type="nucleotide sequence ID" value="NZ_CP113524.1"/>
</dbReference>
<keyword evidence="2" id="KW-0238">DNA-binding</keyword>
<dbReference type="SMART" id="SM00422">
    <property type="entry name" value="HTH_MERR"/>
    <property type="match status" value="1"/>
</dbReference>
<evidence type="ECO:0000256" key="2">
    <source>
        <dbReference type="ARBA" id="ARBA00023125"/>
    </source>
</evidence>
<reference evidence="6" key="1">
    <citation type="submission" date="2022-11" db="EMBL/GenBank/DDBJ databases">
        <title>Lacrimispora xylanolytica sy1, complete genome.</title>
        <authorList>
            <person name="Choi S."/>
        </authorList>
    </citation>
    <scope>NUCLEOTIDE SEQUENCE</scope>
    <source>
        <strain evidence="6">Sy1</strain>
    </source>
</reference>
<dbReference type="SUPFAM" id="SSF89082">
    <property type="entry name" value="Antibiotic binding domain of TipA-like multidrug resistance regulators"/>
    <property type="match status" value="1"/>
</dbReference>
<evidence type="ECO:0000256" key="3">
    <source>
        <dbReference type="ARBA" id="ARBA00023159"/>
    </source>
</evidence>
<feature type="domain" description="HTH merR-type" evidence="5">
    <location>
        <begin position="1"/>
        <end position="69"/>
    </location>
</feature>
<dbReference type="PROSITE" id="PS50937">
    <property type="entry name" value="HTH_MERR_2"/>
    <property type="match status" value="1"/>
</dbReference>
<dbReference type="Gene3D" id="1.10.490.50">
    <property type="entry name" value="Antibiotic binding domain of TipA-like multidrug resistance regulators"/>
    <property type="match status" value="1"/>
</dbReference>
<dbReference type="Pfam" id="PF07739">
    <property type="entry name" value="TipAS"/>
    <property type="match status" value="1"/>
</dbReference>
<dbReference type="SUPFAM" id="SSF46955">
    <property type="entry name" value="Putative DNA-binding domain"/>
    <property type="match status" value="1"/>
</dbReference>
<dbReference type="InterPro" id="IPR036244">
    <property type="entry name" value="TipA-like_antibiotic-bd"/>
</dbReference>
<dbReference type="InterPro" id="IPR012925">
    <property type="entry name" value="TipAS_dom"/>
</dbReference>
<evidence type="ECO:0000259" key="5">
    <source>
        <dbReference type="PROSITE" id="PS50937"/>
    </source>
</evidence>
<keyword evidence="7" id="KW-1185">Reference proteome</keyword>
<evidence type="ECO:0000256" key="4">
    <source>
        <dbReference type="ARBA" id="ARBA00023163"/>
    </source>
</evidence>
<dbReference type="PANTHER" id="PTHR30204">
    <property type="entry name" value="REDOX-CYCLING DRUG-SENSING TRANSCRIPTIONAL ACTIVATOR SOXR"/>
    <property type="match status" value="1"/>
</dbReference>
<sequence length="246" mass="28607">MNTNEVAVLTGVSVRTLHHYDKIGLLCPDRNPENDYREYSEHDLDLLQQILFFKACGFSLADTKRMISSPDFNQKEAFKLQKKYLLHEKKRINIMLDTLEKTMRSWKGEEAMTQKEKFAGFIMGDNPYEEEARRLWGDKAVDESNAKISSMSPQEQKQVAEGMEELFRELGKIRFEQPDSKIAQDAMDHMYQFFNKNFGYQYSLEAFAGLGQLYVADERFLKNIDQYGEGLSVFLSQAMKIYGNSH</sequence>
<keyword evidence="3" id="KW-0010">Activator</keyword>
<organism evidence="6 7">
    <name type="scientific">Lacrimispora xylanolytica</name>
    <dbReference type="NCBI Taxonomy" id="29375"/>
    <lineage>
        <taxon>Bacteria</taxon>
        <taxon>Bacillati</taxon>
        <taxon>Bacillota</taxon>
        <taxon>Clostridia</taxon>
        <taxon>Lachnospirales</taxon>
        <taxon>Lachnospiraceae</taxon>
        <taxon>Lacrimispora</taxon>
    </lineage>
</organism>
<dbReference type="Proteomes" id="UP001163115">
    <property type="component" value="Chromosome"/>
</dbReference>
<dbReference type="InterPro" id="IPR000551">
    <property type="entry name" value="MerR-type_HTH_dom"/>
</dbReference>
<proteinExistence type="predicted"/>
<dbReference type="Gene3D" id="1.10.1660.10">
    <property type="match status" value="1"/>
</dbReference>
<dbReference type="EMBL" id="CP113524">
    <property type="protein sequence ID" value="WAJ22855.1"/>
    <property type="molecule type" value="Genomic_DNA"/>
</dbReference>
<evidence type="ECO:0000313" key="6">
    <source>
        <dbReference type="EMBL" id="WAJ22855.1"/>
    </source>
</evidence>
<evidence type="ECO:0000313" key="7">
    <source>
        <dbReference type="Proteomes" id="UP001163115"/>
    </source>
</evidence>
<dbReference type="Pfam" id="PF13411">
    <property type="entry name" value="MerR_1"/>
    <property type="match status" value="1"/>
</dbReference>
<keyword evidence="4" id="KW-0804">Transcription</keyword>
<dbReference type="InterPro" id="IPR009061">
    <property type="entry name" value="DNA-bd_dom_put_sf"/>
</dbReference>
<dbReference type="PANTHER" id="PTHR30204:SF90">
    <property type="entry name" value="HTH-TYPE TRANSCRIPTIONAL ACTIVATOR MTA"/>
    <property type="match status" value="1"/>
</dbReference>
<name>A0ABY7A937_9FIRM</name>
<gene>
    <name evidence="6" type="ORF">OW255_14925</name>
</gene>
<accession>A0ABY7A937</accession>
<protein>
    <submittedName>
        <fullName evidence="6">MerR family transcriptional regulator</fullName>
    </submittedName>
</protein>
<evidence type="ECO:0000256" key="1">
    <source>
        <dbReference type="ARBA" id="ARBA00023015"/>
    </source>
</evidence>
<keyword evidence="1" id="KW-0805">Transcription regulation</keyword>
<dbReference type="CDD" id="cd01106">
    <property type="entry name" value="HTH_TipAL-Mta"/>
    <property type="match status" value="1"/>
</dbReference>